<dbReference type="EMBL" id="VSSQ01089462">
    <property type="protein sequence ID" value="MPN35700.1"/>
    <property type="molecule type" value="Genomic_DNA"/>
</dbReference>
<evidence type="ECO:0000313" key="2">
    <source>
        <dbReference type="EMBL" id="MPN35700.1"/>
    </source>
</evidence>
<reference evidence="2" key="1">
    <citation type="submission" date="2019-08" db="EMBL/GenBank/DDBJ databases">
        <authorList>
            <person name="Kucharzyk K."/>
            <person name="Murdoch R.W."/>
            <person name="Higgins S."/>
            <person name="Loffler F."/>
        </authorList>
    </citation>
    <scope>NUCLEOTIDE SEQUENCE</scope>
</reference>
<name>A0A645HAG8_9ZZZZ</name>
<sequence>MGNAVFVGVPEPGRLGGLVVQDGYIIPHGQRDGIAVGDGGGPGHPPLIGQAPAVAIVGKAQPELFGGDFREGVLNDPPDVGQGGHRHGRAVCICPHRLTAIPLSRAAGRGEKRKAPGIGHSSARPPFCGTPPG</sequence>
<organism evidence="2">
    <name type="scientific">bioreactor metagenome</name>
    <dbReference type="NCBI Taxonomy" id="1076179"/>
    <lineage>
        <taxon>unclassified sequences</taxon>
        <taxon>metagenomes</taxon>
        <taxon>ecological metagenomes</taxon>
    </lineage>
</organism>
<feature type="region of interest" description="Disordered" evidence="1">
    <location>
        <begin position="104"/>
        <end position="133"/>
    </location>
</feature>
<protein>
    <submittedName>
        <fullName evidence="2">Uncharacterized protein</fullName>
    </submittedName>
</protein>
<evidence type="ECO:0000256" key="1">
    <source>
        <dbReference type="SAM" id="MobiDB-lite"/>
    </source>
</evidence>
<proteinExistence type="predicted"/>
<dbReference type="AlphaFoldDB" id="A0A645HAG8"/>
<comment type="caution">
    <text evidence="2">The sequence shown here is derived from an EMBL/GenBank/DDBJ whole genome shotgun (WGS) entry which is preliminary data.</text>
</comment>
<accession>A0A645HAG8</accession>
<gene>
    <name evidence="2" type="ORF">SDC9_183198</name>
</gene>